<protein>
    <submittedName>
        <fullName evidence="1">Uncharacterized protein</fullName>
    </submittedName>
</protein>
<gene>
    <name evidence="1" type="ORF">DPMN_014246</name>
</gene>
<reference evidence="1" key="2">
    <citation type="submission" date="2020-11" db="EMBL/GenBank/DDBJ databases">
        <authorList>
            <person name="McCartney M.A."/>
            <person name="Auch B."/>
            <person name="Kono T."/>
            <person name="Mallez S."/>
            <person name="Becker A."/>
            <person name="Gohl D.M."/>
            <person name="Silverstein K.A.T."/>
            <person name="Koren S."/>
            <person name="Bechman K.B."/>
            <person name="Herman A."/>
            <person name="Abrahante J.E."/>
            <person name="Garbe J."/>
        </authorList>
    </citation>
    <scope>NUCLEOTIDE SEQUENCE</scope>
    <source>
        <strain evidence="1">Duluth1</strain>
        <tissue evidence="1">Whole animal</tissue>
    </source>
</reference>
<sequence>MSTNESNMVDFGRKIGIVLQISYRVSGIEKSLEYQNSRITLLMYKSVDAEASSRINNFIFYGFPERTNEDCCDTIKSFLRDTMRLHEYIVIDRAHRL</sequence>
<dbReference type="AlphaFoldDB" id="A0A9D4S2J1"/>
<name>A0A9D4S2J1_DREPO</name>
<evidence type="ECO:0000313" key="1">
    <source>
        <dbReference type="EMBL" id="KAH3890174.1"/>
    </source>
</evidence>
<keyword evidence="2" id="KW-1185">Reference proteome</keyword>
<accession>A0A9D4S2J1</accession>
<reference evidence="1" key="1">
    <citation type="journal article" date="2019" name="bioRxiv">
        <title>The Genome of the Zebra Mussel, Dreissena polymorpha: A Resource for Invasive Species Research.</title>
        <authorList>
            <person name="McCartney M.A."/>
            <person name="Auch B."/>
            <person name="Kono T."/>
            <person name="Mallez S."/>
            <person name="Zhang Y."/>
            <person name="Obille A."/>
            <person name="Becker A."/>
            <person name="Abrahante J.E."/>
            <person name="Garbe J."/>
            <person name="Badalamenti J.P."/>
            <person name="Herman A."/>
            <person name="Mangelson H."/>
            <person name="Liachko I."/>
            <person name="Sullivan S."/>
            <person name="Sone E.D."/>
            <person name="Koren S."/>
            <person name="Silverstein K.A.T."/>
            <person name="Beckman K.B."/>
            <person name="Gohl D.M."/>
        </authorList>
    </citation>
    <scope>NUCLEOTIDE SEQUENCE</scope>
    <source>
        <strain evidence="1">Duluth1</strain>
        <tissue evidence="1">Whole animal</tissue>
    </source>
</reference>
<dbReference type="EMBL" id="JAIWYP010000001">
    <property type="protein sequence ID" value="KAH3890174.1"/>
    <property type="molecule type" value="Genomic_DNA"/>
</dbReference>
<dbReference type="Proteomes" id="UP000828390">
    <property type="component" value="Unassembled WGS sequence"/>
</dbReference>
<proteinExistence type="predicted"/>
<evidence type="ECO:0000313" key="2">
    <source>
        <dbReference type="Proteomes" id="UP000828390"/>
    </source>
</evidence>
<comment type="caution">
    <text evidence="1">The sequence shown here is derived from an EMBL/GenBank/DDBJ whole genome shotgun (WGS) entry which is preliminary data.</text>
</comment>
<organism evidence="1 2">
    <name type="scientific">Dreissena polymorpha</name>
    <name type="common">Zebra mussel</name>
    <name type="synonym">Mytilus polymorpha</name>
    <dbReference type="NCBI Taxonomy" id="45954"/>
    <lineage>
        <taxon>Eukaryota</taxon>
        <taxon>Metazoa</taxon>
        <taxon>Spiralia</taxon>
        <taxon>Lophotrochozoa</taxon>
        <taxon>Mollusca</taxon>
        <taxon>Bivalvia</taxon>
        <taxon>Autobranchia</taxon>
        <taxon>Heteroconchia</taxon>
        <taxon>Euheterodonta</taxon>
        <taxon>Imparidentia</taxon>
        <taxon>Neoheterodontei</taxon>
        <taxon>Myida</taxon>
        <taxon>Dreissenoidea</taxon>
        <taxon>Dreissenidae</taxon>
        <taxon>Dreissena</taxon>
    </lineage>
</organism>